<sequence length="479" mass="51582">MQLKRAIVSLAVALVAAASLTGPVAVADPEREDGARAAAPGATDIFKRPRPSADKRACTPRICVHWTTSGKHAPPGKDGNRNKVPDFVEKVRSTVDGIHQAYKKAGYLTPLGDHNIAGDDRTDVYLRNVGERGSRCYTDPPGAVPERTWAYCVLDNNFSHAEFPTGNALANLKVTAAHEYFHAIQMAYDAHADGWLWESTAAWAADQLFPNLTRRLQSLGNSPFSDSLTPLDTYEGQLHGYPAGVGIFWRYLSEHYPLAEGGMPTLVRNVWRRLDTRTAAPGTYSLQALTEVLDERGTNLSTELAAFADANRHPGDPGSYVNGSAYPVADPGVIRTLSASAPGPVGGSKSLDHLTSSTVRFVPHTTLTASTWRLNLAFDLAVLVTRPVAMVTQFRQDGTPMAPRRIALNGAGDGSLVLPFDITTYKYVEVTLVNASDRTGDCGTHDSLPSYSCQGDPLDDNLVASVSGTLTQVPPPPRH</sequence>
<protein>
    <submittedName>
        <fullName evidence="2">Uncharacterized protein</fullName>
    </submittedName>
</protein>
<keyword evidence="1" id="KW-0732">Signal</keyword>
<dbReference type="Proteomes" id="UP000325003">
    <property type="component" value="Unassembled WGS sequence"/>
</dbReference>
<comment type="caution">
    <text evidence="2">The sequence shown here is derived from an EMBL/GenBank/DDBJ whole genome shotgun (WGS) entry which is preliminary data.</text>
</comment>
<organism evidence="2 3">
    <name type="scientific">Nocardioides humilatus</name>
    <dbReference type="NCBI Taxonomy" id="2607660"/>
    <lineage>
        <taxon>Bacteria</taxon>
        <taxon>Bacillati</taxon>
        <taxon>Actinomycetota</taxon>
        <taxon>Actinomycetes</taxon>
        <taxon>Propionibacteriales</taxon>
        <taxon>Nocardioidaceae</taxon>
        <taxon>Nocardioides</taxon>
    </lineage>
</organism>
<gene>
    <name evidence="2" type="ORF">F0U44_00650</name>
</gene>
<evidence type="ECO:0000256" key="1">
    <source>
        <dbReference type="SAM" id="SignalP"/>
    </source>
</evidence>
<evidence type="ECO:0000313" key="3">
    <source>
        <dbReference type="Proteomes" id="UP000325003"/>
    </source>
</evidence>
<evidence type="ECO:0000313" key="2">
    <source>
        <dbReference type="EMBL" id="KAA1420894.1"/>
    </source>
</evidence>
<accession>A0A5B1LK98</accession>
<feature type="chain" id="PRO_5022884592" evidence="1">
    <location>
        <begin position="28"/>
        <end position="479"/>
    </location>
</feature>
<dbReference type="RefSeq" id="WP_149726354.1">
    <property type="nucleotide sequence ID" value="NZ_VUJV01000001.1"/>
</dbReference>
<proteinExistence type="predicted"/>
<reference evidence="2 3" key="2">
    <citation type="submission" date="2019-09" db="EMBL/GenBank/DDBJ databases">
        <authorList>
            <person name="Jin C."/>
        </authorList>
    </citation>
    <scope>NUCLEOTIDE SEQUENCE [LARGE SCALE GENOMIC DNA]</scope>
    <source>
        <strain evidence="2 3">BN130099</strain>
    </source>
</reference>
<dbReference type="NCBIfam" id="NF045524">
    <property type="entry name" value="MXAN_6640_HExxH"/>
    <property type="match status" value="1"/>
</dbReference>
<name>A0A5B1LK98_9ACTN</name>
<dbReference type="EMBL" id="VUJV01000001">
    <property type="protein sequence ID" value="KAA1420894.1"/>
    <property type="molecule type" value="Genomic_DNA"/>
</dbReference>
<reference evidence="2 3" key="1">
    <citation type="submission" date="2019-09" db="EMBL/GenBank/DDBJ databases">
        <title>Nocardioides panacisoli sp. nov., isolated from the soil of a ginseng field.</title>
        <authorList>
            <person name="Cho C."/>
        </authorList>
    </citation>
    <scope>NUCLEOTIDE SEQUENCE [LARGE SCALE GENOMIC DNA]</scope>
    <source>
        <strain evidence="2 3">BN130099</strain>
    </source>
</reference>
<dbReference type="AlphaFoldDB" id="A0A5B1LK98"/>
<feature type="signal peptide" evidence="1">
    <location>
        <begin position="1"/>
        <end position="27"/>
    </location>
</feature>
<keyword evidence="3" id="KW-1185">Reference proteome</keyword>